<dbReference type="EMBL" id="JACOQI010000015">
    <property type="protein sequence ID" value="MBC5771304.1"/>
    <property type="molecule type" value="Genomic_DNA"/>
</dbReference>
<dbReference type="PANTHER" id="PTHR43236">
    <property type="entry name" value="ANTITOXIN HIGA1"/>
    <property type="match status" value="1"/>
</dbReference>
<evidence type="ECO:0000313" key="3">
    <source>
        <dbReference type="Proteomes" id="UP000620327"/>
    </source>
</evidence>
<evidence type="ECO:0000259" key="1">
    <source>
        <dbReference type="Pfam" id="PF06114"/>
    </source>
</evidence>
<sequence length="179" mass="20768">MLTMTIRQEVSRLKMKYQTDDPYEICEYLDIQVMDRPMGKSPRSCKGFFLVSSRCKLIVINSDLPDSIQRIIIAHELGHAVLHSDSAINTFHEFAMFEDTNRMEYEANVFAAEFMLSDDTVLEALEMQMDFYQTAKCLYVPPELLDFKLRILQCQGVRIIAPYIAHGDFLKRDLEQPLS</sequence>
<dbReference type="InterPro" id="IPR052345">
    <property type="entry name" value="Rad_response_metalloprotease"/>
</dbReference>
<proteinExistence type="predicted"/>
<evidence type="ECO:0000313" key="2">
    <source>
        <dbReference type="EMBL" id="MBC5771304.1"/>
    </source>
</evidence>
<reference evidence="2" key="1">
    <citation type="submission" date="2020-08" db="EMBL/GenBank/DDBJ databases">
        <title>Genome public.</title>
        <authorList>
            <person name="Liu C."/>
            <person name="Sun Q."/>
        </authorList>
    </citation>
    <scope>NUCLEOTIDE SEQUENCE</scope>
    <source>
        <strain evidence="2">BX15</strain>
    </source>
</reference>
<dbReference type="Pfam" id="PF06114">
    <property type="entry name" value="Peptidase_M78"/>
    <property type="match status" value="1"/>
</dbReference>
<dbReference type="AlphaFoldDB" id="A0A923S7Z9"/>
<dbReference type="PANTHER" id="PTHR43236:SF1">
    <property type="entry name" value="BLL7220 PROTEIN"/>
    <property type="match status" value="1"/>
</dbReference>
<organism evidence="2 3">
    <name type="scientific">Dysosmobacter segnis</name>
    <dbReference type="NCBI Taxonomy" id="2763042"/>
    <lineage>
        <taxon>Bacteria</taxon>
        <taxon>Bacillati</taxon>
        <taxon>Bacillota</taxon>
        <taxon>Clostridia</taxon>
        <taxon>Eubacteriales</taxon>
        <taxon>Oscillospiraceae</taxon>
        <taxon>Dysosmobacter</taxon>
    </lineage>
</organism>
<dbReference type="Gene3D" id="1.10.10.2910">
    <property type="match status" value="1"/>
</dbReference>
<protein>
    <submittedName>
        <fullName evidence="2">ImmA/IrrE family metallo-endopeptidase</fullName>
    </submittedName>
</protein>
<accession>A0A923S7Z9</accession>
<gene>
    <name evidence="2" type="ORF">H8Z83_13450</name>
</gene>
<dbReference type="InterPro" id="IPR010359">
    <property type="entry name" value="IrrE_HExxH"/>
</dbReference>
<dbReference type="Proteomes" id="UP000620327">
    <property type="component" value="Unassembled WGS sequence"/>
</dbReference>
<comment type="caution">
    <text evidence="2">The sequence shown here is derived from an EMBL/GenBank/DDBJ whole genome shotgun (WGS) entry which is preliminary data.</text>
</comment>
<keyword evidence="3" id="KW-1185">Reference proteome</keyword>
<feature type="domain" description="IrrE N-terminal-like" evidence="1">
    <location>
        <begin position="26"/>
        <end position="149"/>
    </location>
</feature>
<name>A0A923S7Z9_9FIRM</name>